<gene>
    <name evidence="2" type="ORF">Tco_1110234</name>
</gene>
<protein>
    <submittedName>
        <fullName evidence="2">Uncharacterized protein</fullName>
    </submittedName>
</protein>
<accession>A0ABQ5IIM4</accession>
<comment type="caution">
    <text evidence="2">The sequence shown here is derived from an EMBL/GenBank/DDBJ whole genome shotgun (WGS) entry which is preliminary data.</text>
</comment>
<name>A0ABQ5IIM4_9ASTR</name>
<evidence type="ECO:0000313" key="3">
    <source>
        <dbReference type="Proteomes" id="UP001151760"/>
    </source>
</evidence>
<feature type="region of interest" description="Disordered" evidence="1">
    <location>
        <begin position="1"/>
        <end position="22"/>
    </location>
</feature>
<evidence type="ECO:0000313" key="2">
    <source>
        <dbReference type="EMBL" id="GJT99895.1"/>
    </source>
</evidence>
<proteinExistence type="predicted"/>
<sequence>MSPLPSPPRQPWGACGFKYGTG</sequence>
<feature type="non-terminal residue" evidence="2">
    <location>
        <position position="22"/>
    </location>
</feature>
<reference evidence="2" key="2">
    <citation type="submission" date="2022-01" db="EMBL/GenBank/DDBJ databases">
        <authorList>
            <person name="Yamashiro T."/>
            <person name="Shiraishi A."/>
            <person name="Satake H."/>
            <person name="Nakayama K."/>
        </authorList>
    </citation>
    <scope>NUCLEOTIDE SEQUENCE</scope>
</reference>
<reference evidence="2" key="1">
    <citation type="journal article" date="2022" name="Int. J. Mol. Sci.">
        <title>Draft Genome of Tanacetum Coccineum: Genomic Comparison of Closely Related Tanacetum-Family Plants.</title>
        <authorList>
            <person name="Yamashiro T."/>
            <person name="Shiraishi A."/>
            <person name="Nakayama K."/>
            <person name="Satake H."/>
        </authorList>
    </citation>
    <scope>NUCLEOTIDE SEQUENCE</scope>
</reference>
<organism evidence="2 3">
    <name type="scientific">Tanacetum coccineum</name>
    <dbReference type="NCBI Taxonomy" id="301880"/>
    <lineage>
        <taxon>Eukaryota</taxon>
        <taxon>Viridiplantae</taxon>
        <taxon>Streptophyta</taxon>
        <taxon>Embryophyta</taxon>
        <taxon>Tracheophyta</taxon>
        <taxon>Spermatophyta</taxon>
        <taxon>Magnoliopsida</taxon>
        <taxon>eudicotyledons</taxon>
        <taxon>Gunneridae</taxon>
        <taxon>Pentapetalae</taxon>
        <taxon>asterids</taxon>
        <taxon>campanulids</taxon>
        <taxon>Asterales</taxon>
        <taxon>Asteraceae</taxon>
        <taxon>Asteroideae</taxon>
        <taxon>Anthemideae</taxon>
        <taxon>Anthemidinae</taxon>
        <taxon>Tanacetum</taxon>
    </lineage>
</organism>
<keyword evidence="3" id="KW-1185">Reference proteome</keyword>
<dbReference type="EMBL" id="BQNB010020812">
    <property type="protein sequence ID" value="GJT99895.1"/>
    <property type="molecule type" value="Genomic_DNA"/>
</dbReference>
<feature type="compositionally biased region" description="Pro residues" evidence="1">
    <location>
        <begin position="1"/>
        <end position="10"/>
    </location>
</feature>
<evidence type="ECO:0000256" key="1">
    <source>
        <dbReference type="SAM" id="MobiDB-lite"/>
    </source>
</evidence>
<dbReference type="Proteomes" id="UP001151760">
    <property type="component" value="Unassembled WGS sequence"/>
</dbReference>